<reference evidence="1 2" key="1">
    <citation type="journal article" date="2023" name="Nucleic Acids Res.">
        <title>The hologenome of Daphnia magna reveals possible DNA methylation and microbiome-mediated evolution of the host genome.</title>
        <authorList>
            <person name="Chaturvedi A."/>
            <person name="Li X."/>
            <person name="Dhandapani V."/>
            <person name="Marshall H."/>
            <person name="Kissane S."/>
            <person name="Cuenca-Cambronero M."/>
            <person name="Asole G."/>
            <person name="Calvet F."/>
            <person name="Ruiz-Romero M."/>
            <person name="Marangio P."/>
            <person name="Guigo R."/>
            <person name="Rago D."/>
            <person name="Mirbahai L."/>
            <person name="Eastwood N."/>
            <person name="Colbourne J.K."/>
            <person name="Zhou J."/>
            <person name="Mallon E."/>
            <person name="Orsini L."/>
        </authorList>
    </citation>
    <scope>NUCLEOTIDE SEQUENCE [LARGE SCALE GENOMIC DNA]</scope>
    <source>
        <strain evidence="1">LRV0_1</strain>
    </source>
</reference>
<dbReference type="Proteomes" id="UP001234178">
    <property type="component" value="Unassembled WGS sequence"/>
</dbReference>
<dbReference type="EMBL" id="JAOYFB010000002">
    <property type="protein sequence ID" value="KAK4008860.1"/>
    <property type="molecule type" value="Genomic_DNA"/>
</dbReference>
<evidence type="ECO:0000313" key="1">
    <source>
        <dbReference type="EMBL" id="KAK4008860.1"/>
    </source>
</evidence>
<proteinExistence type="predicted"/>
<gene>
    <name evidence="1" type="ORF">OUZ56_013986</name>
</gene>
<organism evidence="1 2">
    <name type="scientific">Daphnia magna</name>
    <dbReference type="NCBI Taxonomy" id="35525"/>
    <lineage>
        <taxon>Eukaryota</taxon>
        <taxon>Metazoa</taxon>
        <taxon>Ecdysozoa</taxon>
        <taxon>Arthropoda</taxon>
        <taxon>Crustacea</taxon>
        <taxon>Branchiopoda</taxon>
        <taxon>Diplostraca</taxon>
        <taxon>Cladocera</taxon>
        <taxon>Anomopoda</taxon>
        <taxon>Daphniidae</taxon>
        <taxon>Daphnia</taxon>
    </lineage>
</organism>
<keyword evidence="2" id="KW-1185">Reference proteome</keyword>
<sequence>MLTSYEPGWVCLLHHPSMQPGQHDAWPAKQSKKLSDSDSSFTLKSCHIVYIVSIIDWYIKLG</sequence>
<comment type="caution">
    <text evidence="1">The sequence shown here is derived from an EMBL/GenBank/DDBJ whole genome shotgun (WGS) entry which is preliminary data.</text>
</comment>
<name>A0ABQ9Z8N0_9CRUS</name>
<evidence type="ECO:0000313" key="2">
    <source>
        <dbReference type="Proteomes" id="UP001234178"/>
    </source>
</evidence>
<protein>
    <submittedName>
        <fullName evidence="1">Uncharacterized protein</fullName>
    </submittedName>
</protein>
<accession>A0ABQ9Z8N0</accession>